<protein>
    <submittedName>
        <fullName evidence="1">Uncharacterized protein</fullName>
    </submittedName>
</protein>
<gene>
    <name evidence="1" type="ORF">PVE_R1G2236</name>
</gene>
<dbReference type="Gene3D" id="2.40.10.180">
    <property type="entry name" value="Phage tail proteins"/>
    <property type="match status" value="1"/>
</dbReference>
<dbReference type="InterPro" id="IPR053734">
    <property type="entry name" value="Phage_Head-Tail_Connect_sf"/>
</dbReference>
<dbReference type="AlphaFoldDB" id="A0A1D3JVT2"/>
<dbReference type="GO" id="GO:0019068">
    <property type="term" value="P:virion assembly"/>
    <property type="evidence" value="ECO:0007669"/>
    <property type="project" value="InterPro"/>
</dbReference>
<evidence type="ECO:0000313" key="2">
    <source>
        <dbReference type="Proteomes" id="UP000245431"/>
    </source>
</evidence>
<dbReference type="RefSeq" id="WP_017848172.1">
    <property type="nucleotide sequence ID" value="NZ_AOUH01000027.1"/>
</dbReference>
<evidence type="ECO:0000313" key="1">
    <source>
        <dbReference type="EMBL" id="SBW80122.1"/>
    </source>
</evidence>
<sequence>MSGDRFRAMADRMDALLVSRLGDRATLADGCEVYGAFASPFVGAEIGGGKGGAVRLGGAINADEVLEPTLTARVVDVQGVKKGDFLTIELPPALGGGRYRVVRLKPDGSGMVDLVLSVPNERTDDIT</sequence>
<name>A0A1D3JVT2_PSEVE</name>
<dbReference type="InterPro" id="IPR008018">
    <property type="entry name" value="Phage_tail_attach_FII"/>
</dbReference>
<organism evidence="1 2">
    <name type="scientific">Pseudomonas veronii 1YdBTEX2</name>
    <dbReference type="NCBI Taxonomy" id="1295141"/>
    <lineage>
        <taxon>Bacteria</taxon>
        <taxon>Pseudomonadati</taxon>
        <taxon>Pseudomonadota</taxon>
        <taxon>Gammaproteobacteria</taxon>
        <taxon>Pseudomonadales</taxon>
        <taxon>Pseudomonadaceae</taxon>
        <taxon>Pseudomonas</taxon>
    </lineage>
</organism>
<reference evidence="2" key="1">
    <citation type="submission" date="2016-07" db="EMBL/GenBank/DDBJ databases">
        <authorList>
            <person name="Florea S."/>
            <person name="Webb J.S."/>
            <person name="Jaromczyk J."/>
            <person name="Schardl C.L."/>
        </authorList>
    </citation>
    <scope>NUCLEOTIDE SEQUENCE [LARGE SCALE GENOMIC DNA]</scope>
    <source>
        <strain evidence="2">1YdBTEX2</strain>
    </source>
</reference>
<dbReference type="EMBL" id="LT599583">
    <property type="protein sequence ID" value="SBW80122.1"/>
    <property type="molecule type" value="Genomic_DNA"/>
</dbReference>
<dbReference type="Proteomes" id="UP000245431">
    <property type="component" value="Chromosome PVE_r1"/>
</dbReference>
<accession>A0A1D3JVT2</accession>
<proteinExistence type="predicted"/>
<dbReference type="Pfam" id="PF05354">
    <property type="entry name" value="Phage_attach"/>
    <property type="match status" value="1"/>
</dbReference>